<gene>
    <name evidence="1" type="ORF">E2C01_063418</name>
</gene>
<keyword evidence="2" id="KW-1185">Reference proteome</keyword>
<accession>A0A5B7HGB2</accession>
<organism evidence="1 2">
    <name type="scientific">Portunus trituberculatus</name>
    <name type="common">Swimming crab</name>
    <name type="synonym">Neptunus trituberculatus</name>
    <dbReference type="NCBI Taxonomy" id="210409"/>
    <lineage>
        <taxon>Eukaryota</taxon>
        <taxon>Metazoa</taxon>
        <taxon>Ecdysozoa</taxon>
        <taxon>Arthropoda</taxon>
        <taxon>Crustacea</taxon>
        <taxon>Multicrustacea</taxon>
        <taxon>Malacostraca</taxon>
        <taxon>Eumalacostraca</taxon>
        <taxon>Eucarida</taxon>
        <taxon>Decapoda</taxon>
        <taxon>Pleocyemata</taxon>
        <taxon>Brachyura</taxon>
        <taxon>Eubrachyura</taxon>
        <taxon>Portunoidea</taxon>
        <taxon>Portunidae</taxon>
        <taxon>Portuninae</taxon>
        <taxon>Portunus</taxon>
    </lineage>
</organism>
<comment type="caution">
    <text evidence="1">The sequence shown here is derived from an EMBL/GenBank/DDBJ whole genome shotgun (WGS) entry which is preliminary data.</text>
</comment>
<dbReference type="Proteomes" id="UP000324222">
    <property type="component" value="Unassembled WGS sequence"/>
</dbReference>
<proteinExistence type="predicted"/>
<dbReference type="AlphaFoldDB" id="A0A5B7HGB2"/>
<reference evidence="1 2" key="1">
    <citation type="submission" date="2019-05" db="EMBL/GenBank/DDBJ databases">
        <title>Another draft genome of Portunus trituberculatus and its Hox gene families provides insights of decapod evolution.</title>
        <authorList>
            <person name="Jeong J.-H."/>
            <person name="Song I."/>
            <person name="Kim S."/>
            <person name="Choi T."/>
            <person name="Kim D."/>
            <person name="Ryu S."/>
            <person name="Kim W."/>
        </authorList>
    </citation>
    <scope>NUCLEOTIDE SEQUENCE [LARGE SCALE GENOMIC DNA]</scope>
    <source>
        <tissue evidence="1">Muscle</tissue>
    </source>
</reference>
<evidence type="ECO:0000313" key="1">
    <source>
        <dbReference type="EMBL" id="MPC69203.1"/>
    </source>
</evidence>
<sequence>MARVPGYLPVPPRFGVPLALLLDAAGFGDRRAVGKHGGKLTLQGQNMACLGGRILRGDGTHRRTGAASRQGECVVRPPFVIFVPFTYLFCC</sequence>
<protein>
    <submittedName>
        <fullName evidence="1">Uncharacterized protein</fullName>
    </submittedName>
</protein>
<evidence type="ECO:0000313" key="2">
    <source>
        <dbReference type="Proteomes" id="UP000324222"/>
    </source>
</evidence>
<name>A0A5B7HGB2_PORTR</name>
<dbReference type="EMBL" id="VSRR010029021">
    <property type="protein sequence ID" value="MPC69203.1"/>
    <property type="molecule type" value="Genomic_DNA"/>
</dbReference>